<dbReference type="Proteomes" id="UP001595462">
    <property type="component" value="Unassembled WGS sequence"/>
</dbReference>
<dbReference type="RefSeq" id="WP_380689810.1">
    <property type="nucleotide sequence ID" value="NZ_JBHRSS010000004.1"/>
</dbReference>
<gene>
    <name evidence="7" type="ORF">ACFOSU_11745</name>
</gene>
<organism evidence="7 8">
    <name type="scientific">Salinisphaera aquimarina</name>
    <dbReference type="NCBI Taxonomy" id="2094031"/>
    <lineage>
        <taxon>Bacteria</taxon>
        <taxon>Pseudomonadati</taxon>
        <taxon>Pseudomonadota</taxon>
        <taxon>Gammaproteobacteria</taxon>
        <taxon>Salinisphaerales</taxon>
        <taxon>Salinisphaeraceae</taxon>
        <taxon>Salinisphaera</taxon>
    </lineage>
</organism>
<proteinExistence type="predicted"/>
<evidence type="ECO:0000256" key="1">
    <source>
        <dbReference type="ARBA" id="ARBA00004651"/>
    </source>
</evidence>
<evidence type="ECO:0000256" key="3">
    <source>
        <dbReference type="ARBA" id="ARBA00022692"/>
    </source>
</evidence>
<keyword evidence="8" id="KW-1185">Reference proteome</keyword>
<feature type="transmembrane region" description="Helical" evidence="6">
    <location>
        <begin position="124"/>
        <end position="141"/>
    </location>
</feature>
<evidence type="ECO:0000256" key="2">
    <source>
        <dbReference type="ARBA" id="ARBA00022475"/>
    </source>
</evidence>
<keyword evidence="2" id="KW-1003">Cell membrane</keyword>
<evidence type="ECO:0000256" key="4">
    <source>
        <dbReference type="ARBA" id="ARBA00022989"/>
    </source>
</evidence>
<feature type="transmembrane region" description="Helical" evidence="6">
    <location>
        <begin position="180"/>
        <end position="199"/>
    </location>
</feature>
<dbReference type="PANTHER" id="PTHR40277">
    <property type="entry name" value="BLL5419 PROTEIN"/>
    <property type="match status" value="1"/>
</dbReference>
<accession>A0ABV7EPB4</accession>
<evidence type="ECO:0000313" key="7">
    <source>
        <dbReference type="EMBL" id="MFC3104559.1"/>
    </source>
</evidence>
<evidence type="ECO:0000256" key="5">
    <source>
        <dbReference type="ARBA" id="ARBA00023136"/>
    </source>
</evidence>
<keyword evidence="3 6" id="KW-0812">Transmembrane</keyword>
<keyword evidence="4 6" id="KW-1133">Transmembrane helix</keyword>
<evidence type="ECO:0000313" key="8">
    <source>
        <dbReference type="Proteomes" id="UP001595462"/>
    </source>
</evidence>
<name>A0ABV7EPB4_9GAMM</name>
<comment type="subcellular location">
    <subcellularLocation>
        <location evidence="1">Cell membrane</location>
        <topology evidence="1">Multi-pass membrane protein</topology>
    </subcellularLocation>
</comment>
<keyword evidence="5 6" id="KW-0472">Membrane</keyword>
<sequence length="311" mass="32922">MTKGVRWVLRSGITLALFALLYWRLDLEQLTQAFDTVRPGWLVAALALTLPQVVISAWRWQLTARQIGLALPLSTAVREYYLATFLNQVLPGGVIGDASRAWRHGGSRANAWHAVVIERVSGQLSLGLVALIALGCAPALRDGVVARLAVPHGTALGLICMAALAVLVTLLVAVRHHAGVAAAVVPFLRNIGITLLGSRTWPAQLISSLLVVASYIGVFLLAALAIDLDTPISQLWVLIPPVLMAMAIPLSIAGWGIREGAAALIWMLAGLPAHEGVALSLAYGLIVLASSLPGALMLWPRRVNLRAAGTA</sequence>
<feature type="transmembrane region" description="Helical" evidence="6">
    <location>
        <begin position="205"/>
        <end position="228"/>
    </location>
</feature>
<protein>
    <submittedName>
        <fullName evidence="7">Lysylphosphatidylglycerol synthase transmembrane domain-containing protein</fullName>
    </submittedName>
</protein>
<evidence type="ECO:0000256" key="6">
    <source>
        <dbReference type="SAM" id="Phobius"/>
    </source>
</evidence>
<feature type="transmembrane region" description="Helical" evidence="6">
    <location>
        <begin position="277"/>
        <end position="299"/>
    </location>
</feature>
<feature type="transmembrane region" description="Helical" evidence="6">
    <location>
        <begin position="40"/>
        <end position="58"/>
    </location>
</feature>
<dbReference type="PANTHER" id="PTHR40277:SF1">
    <property type="entry name" value="BLL5419 PROTEIN"/>
    <property type="match status" value="1"/>
</dbReference>
<reference evidence="8" key="1">
    <citation type="journal article" date="2019" name="Int. J. Syst. Evol. Microbiol.">
        <title>The Global Catalogue of Microorganisms (GCM) 10K type strain sequencing project: providing services to taxonomists for standard genome sequencing and annotation.</title>
        <authorList>
            <consortium name="The Broad Institute Genomics Platform"/>
            <consortium name="The Broad Institute Genome Sequencing Center for Infectious Disease"/>
            <person name="Wu L."/>
            <person name="Ma J."/>
        </authorList>
    </citation>
    <scope>NUCLEOTIDE SEQUENCE [LARGE SCALE GENOMIC DNA]</scope>
    <source>
        <strain evidence="8">KCTC 52640</strain>
    </source>
</reference>
<comment type="caution">
    <text evidence="7">The sequence shown here is derived from an EMBL/GenBank/DDBJ whole genome shotgun (WGS) entry which is preliminary data.</text>
</comment>
<feature type="transmembrane region" description="Helical" evidence="6">
    <location>
        <begin position="7"/>
        <end position="25"/>
    </location>
</feature>
<feature type="transmembrane region" description="Helical" evidence="6">
    <location>
        <begin position="235"/>
        <end position="257"/>
    </location>
</feature>
<feature type="transmembrane region" description="Helical" evidence="6">
    <location>
        <begin position="153"/>
        <end position="173"/>
    </location>
</feature>
<dbReference type="Pfam" id="PF03706">
    <property type="entry name" value="LPG_synthase_TM"/>
    <property type="match status" value="1"/>
</dbReference>
<dbReference type="EMBL" id="JBHRSS010000004">
    <property type="protein sequence ID" value="MFC3104559.1"/>
    <property type="molecule type" value="Genomic_DNA"/>
</dbReference>
<dbReference type="InterPro" id="IPR022791">
    <property type="entry name" value="L-PG_synthase/AglD"/>
</dbReference>